<feature type="domain" description="4Fe-4S ferredoxin-type" evidence="7">
    <location>
        <begin position="187"/>
        <end position="215"/>
    </location>
</feature>
<keyword evidence="5" id="KW-0408">Iron</keyword>
<dbReference type="GO" id="GO:0051539">
    <property type="term" value="F:4 iron, 4 sulfur cluster binding"/>
    <property type="evidence" value="ECO:0007669"/>
    <property type="project" value="UniProtKB-KW"/>
</dbReference>
<dbReference type="RefSeq" id="WP_160201897.1">
    <property type="nucleotide sequence ID" value="NZ_QXWK01000013.1"/>
</dbReference>
<evidence type="ECO:0000256" key="5">
    <source>
        <dbReference type="ARBA" id="ARBA00023004"/>
    </source>
</evidence>
<comment type="caution">
    <text evidence="8">The sequence shown here is derived from an EMBL/GenBank/DDBJ whole genome shotgun (WGS) entry which is preliminary data.</text>
</comment>
<name>A0A845QKN3_9FIRM</name>
<dbReference type="Pfam" id="PF12838">
    <property type="entry name" value="Fer4_7"/>
    <property type="match status" value="1"/>
</dbReference>
<dbReference type="Proteomes" id="UP000446866">
    <property type="component" value="Unassembled WGS sequence"/>
</dbReference>
<dbReference type="InterPro" id="IPR017900">
    <property type="entry name" value="4Fe4S_Fe_S_CS"/>
</dbReference>
<evidence type="ECO:0000256" key="2">
    <source>
        <dbReference type="ARBA" id="ARBA00013529"/>
    </source>
</evidence>
<sequence>MSSKVYFTDMHVGMGDSLLDKFERLITKAGIDQIDFQDKFVAVKLHFGEFGNMAFLRQQYAKVLCDHIKAKGGKPFLTDCNTLYVGYRNNALNHLDAAYMNGYNPLATGVHTIIADGLRGTDEREIPVEGGEYVKTAKIGAAIAEADVIISLTHFKGHVGAGFGGAIKNIGMGAGSKKGKMEMHSSGTPMINTGDCIGCSMCVKNCANDGVHVIDGKAVIDEDKCLGCGYCIAYCPKGAIATKWDEAKPVMNRKIAEYTKATLAGKEAFHINMLINVSPDCDCEGGNDVAVIPDVGMFASFDPIAIDQACVDAANKQPVIAGSAADKCACHDHGHDHVHGHDVFKIMHPDTDWEAGLIHGEKLGIGTREYELIDVK</sequence>
<keyword evidence="6" id="KW-0411">Iron-sulfur</keyword>
<reference evidence="8 9" key="1">
    <citation type="submission" date="2018-08" db="EMBL/GenBank/DDBJ databases">
        <title>Murine metabolic-syndrome-specific gut microbial biobank.</title>
        <authorList>
            <person name="Liu C."/>
        </authorList>
    </citation>
    <scope>NUCLEOTIDE SEQUENCE [LARGE SCALE GENOMIC DNA]</scope>
    <source>
        <strain evidence="8 9">28</strain>
    </source>
</reference>
<dbReference type="AlphaFoldDB" id="A0A845QKN3"/>
<evidence type="ECO:0000313" key="8">
    <source>
        <dbReference type="EMBL" id="NBH61615.1"/>
    </source>
</evidence>
<dbReference type="PANTHER" id="PTHR24960">
    <property type="entry name" value="PHOTOSYSTEM I IRON-SULFUR CENTER-RELATED"/>
    <property type="match status" value="1"/>
</dbReference>
<dbReference type="PROSITE" id="PS00198">
    <property type="entry name" value="4FE4S_FER_1"/>
    <property type="match status" value="1"/>
</dbReference>
<dbReference type="PROSITE" id="PS51379">
    <property type="entry name" value="4FE4S_FER_2"/>
    <property type="match status" value="2"/>
</dbReference>
<proteinExistence type="predicted"/>
<dbReference type="Gene3D" id="3.30.70.20">
    <property type="match status" value="1"/>
</dbReference>
<dbReference type="PANTHER" id="PTHR24960:SF83">
    <property type="entry name" value="4FE-4S FERREDOXIN-TYPE DOMAIN-CONTAINING PROTEIN"/>
    <property type="match status" value="1"/>
</dbReference>
<protein>
    <recommendedName>
        <fullName evidence="2">Ferredoxin</fullName>
    </recommendedName>
</protein>
<evidence type="ECO:0000256" key="6">
    <source>
        <dbReference type="ARBA" id="ARBA00023014"/>
    </source>
</evidence>
<dbReference type="Gene3D" id="3.40.50.11440">
    <property type="match status" value="1"/>
</dbReference>
<evidence type="ECO:0000256" key="1">
    <source>
        <dbReference type="ARBA" id="ARBA00003532"/>
    </source>
</evidence>
<comment type="function">
    <text evidence="1">Ferredoxins are iron-sulfur proteins that transfer electrons in a wide variety of metabolic reactions.</text>
</comment>
<dbReference type="InterPro" id="IPR007160">
    <property type="entry name" value="DUF362"/>
</dbReference>
<organism evidence="8 9">
    <name type="scientific">Anaerotruncus colihominis</name>
    <dbReference type="NCBI Taxonomy" id="169435"/>
    <lineage>
        <taxon>Bacteria</taxon>
        <taxon>Bacillati</taxon>
        <taxon>Bacillota</taxon>
        <taxon>Clostridia</taxon>
        <taxon>Eubacteriales</taxon>
        <taxon>Oscillospiraceae</taxon>
        <taxon>Anaerotruncus</taxon>
    </lineage>
</organism>
<gene>
    <name evidence="8" type="ORF">D0435_08125</name>
</gene>
<dbReference type="Pfam" id="PF04015">
    <property type="entry name" value="DUF362"/>
    <property type="match status" value="1"/>
</dbReference>
<dbReference type="SUPFAM" id="SSF54862">
    <property type="entry name" value="4Fe-4S ferredoxins"/>
    <property type="match status" value="1"/>
</dbReference>
<dbReference type="GO" id="GO:0046872">
    <property type="term" value="F:metal ion binding"/>
    <property type="evidence" value="ECO:0007669"/>
    <property type="project" value="UniProtKB-KW"/>
</dbReference>
<evidence type="ECO:0000259" key="7">
    <source>
        <dbReference type="PROSITE" id="PS51379"/>
    </source>
</evidence>
<keyword evidence="3" id="KW-0004">4Fe-4S</keyword>
<dbReference type="EMBL" id="QXWK01000013">
    <property type="protein sequence ID" value="NBH61615.1"/>
    <property type="molecule type" value="Genomic_DNA"/>
</dbReference>
<keyword evidence="4" id="KW-0479">Metal-binding</keyword>
<accession>A0A845QKN3</accession>
<evidence type="ECO:0000256" key="4">
    <source>
        <dbReference type="ARBA" id="ARBA00022723"/>
    </source>
</evidence>
<dbReference type="InterPro" id="IPR050157">
    <property type="entry name" value="PSI_iron-sulfur_center"/>
</dbReference>
<dbReference type="InterPro" id="IPR017896">
    <property type="entry name" value="4Fe4S_Fe-S-bd"/>
</dbReference>
<feature type="domain" description="4Fe-4S ferredoxin-type" evidence="7">
    <location>
        <begin position="216"/>
        <end position="245"/>
    </location>
</feature>
<evidence type="ECO:0000256" key="3">
    <source>
        <dbReference type="ARBA" id="ARBA00022485"/>
    </source>
</evidence>
<evidence type="ECO:0000313" key="9">
    <source>
        <dbReference type="Proteomes" id="UP000446866"/>
    </source>
</evidence>
<keyword evidence="9" id="KW-1185">Reference proteome</keyword>